<dbReference type="Pfam" id="PF00176">
    <property type="entry name" value="SNF2-rel_dom"/>
    <property type="match status" value="1"/>
</dbReference>
<dbReference type="Gene3D" id="6.10.250.1310">
    <property type="match status" value="1"/>
</dbReference>
<feature type="compositionally biased region" description="Polar residues" evidence="3">
    <location>
        <begin position="2159"/>
        <end position="2186"/>
    </location>
</feature>
<feature type="region of interest" description="Disordered" evidence="3">
    <location>
        <begin position="1659"/>
        <end position="1690"/>
    </location>
</feature>
<feature type="region of interest" description="Disordered" evidence="3">
    <location>
        <begin position="1466"/>
        <end position="1501"/>
    </location>
</feature>
<feature type="region of interest" description="Disordered" evidence="3">
    <location>
        <begin position="1204"/>
        <end position="1247"/>
    </location>
</feature>
<dbReference type="PROSITE" id="PS51194">
    <property type="entry name" value="HELICASE_CTER"/>
    <property type="match status" value="1"/>
</dbReference>
<sequence length="2514" mass="273958">MASTPGGSLVDGAAGSNTASGNAVTAHHLMSRQLSSLPAVRRSGRSTSNPYRGHPPTRLGTEASGSHDKKRKAPTEEAPCGISEAAKASDSAPLTPIDPNRTYSSKDGAKGRSSEHAMVGNTWSSPTKRKCLSTRSYLSLFKPHRKGEATAVAVRSEQSSIPTKTNKVKECPFQKLQRLPDGCHPDFDNDHLYSVNMLREFWHKSRGAVFVDDKEHVMKTILFILSVLPDACRPFLLVTSASLPTWEAEFSRFAPCINIVVYAGEKDVHKLIQNPENRSHTMLHVLLAHPDAILEDIKNVQCIGWEAVIVDYCQTSVLKHLKQLKQLSTDFRMVLLSSPLKNNLVEYKSLLAFLNSEQEGDGAYIDADALAMLRARFARHIAYERKAGSSNFLEYWVPAYLSKGQLETYSSILLENSSTLLSQMPTDNFGPLRDIVMRLWKCCNHPCLVGLRHSPVNTSDVTESEDNRMHNSGKLLLLEKMLKEIRNKRLRAIVLFQSDGAVGDRLGNILEELVRHRFGPESCERVQNRSAFLVKQEAMNMFNDTTKGRFVFLIDSRACHSSINLSSVDTIIIYGSDLNPLNDLKALRKIKIESQLKYVRIFRLYTPFTVEEKGLVLAKQSMTIDSNGQDIMPSLSHCLLSWGVSFLFSRVGELQQDNCASKSYESGTVFMDKVVLEFLTELSTDIEDSGKVNSSTISKACMSGEFYSRNITLIGERDGISSLDGDPPKFWLNLLDGKSRRPTEETNEARRKLRKTGEIAGSCSKFSSDVMNDDLFPEISTPSSVELHLLPEIGVENVSTPKSLHAELKRELSKLIKVLKLPDDVHNVAKQLLEYLLKNHLVVREPQDIQHAFNIALCWCAASLRHYTKLDHQESLALAAGCLNYEYNKELTGYFYKKIEKKFLHKSGRKRKKIPNYRLLPHESSSANLRSDHNFPKQAVDLHGNFTNGTQESQCTANQMVSDGQELVPAPEADRECHLSSEEPHISPKQVVDHHGNFTNGTQESQSATDQMVSDGQELVSAPETEIECHLSSEELHMFPRQAVDLHGDFINGTQESRSAADQMVSDGQELVSALQDDIECHLSSEEPHVFPKKAMDLRGNFTNGTQESQSAADQMVSDEQELVSAPEAEIECHLSSEEPHTFPKQAVDLHGDFINGTQESRSAADQMVSDGQELVSAPEAGIECHLSSEEPHVLPKQAVDLHGNFTNGTQESKSAADQMVSDGQGLVSSPEADREHHLSSEEPPGRTAMKRIDLFNHIFSLREKNIMEKQQHELLNLRTQRNTEVRKLREVCHAVVQHIRISDIDEEIRSNQIKLVIKWFTLLMFTFLVHMKHQLAKLDALQSTTQAKERLMKEKLKQEILSGRLDQFLDLCSTLPDSNFVVEEFIHFKKQNGDNHVDNTLALGCDQFLGDRLVGITLARNPVPSEAFSACAVRNDPTEAHMRSGGGAASESVDLPDCNIHCSSDGTDSCSASHDSINQESLTGGSRSTKHAKRNNIANPSMLPGSVASLVMGVNADNDITVAADPDCLELPVSACPQNLMTLQNQPAEAEPTDTLVAMATQDLQTEMQTSCPTVNAQHQRICPDDSSKMNLDPDATAEMLQEGTTSDHLGDCSTGFKDKNVDTVAADPLSSENQSYIAPQNPAVLPDAWEVGTQIDQSSMPAQHSTSLPAEQNTAISGHPPAEAEPSNLDMEADRGLQPDIRSPDVLPVSLAIGTHANQLSTYSLQSSDAPSMPPPAFAESPGMLGTQVEQDLHPDMAPSTSLLSVPLQTMFLDDRNQIGCRPDRATGLSEEGETENLSCATSNLATLPASRESETENGQASVPAHETRSPHVQHSLATSQLPTDDVQPPTSILSEEAERSGMLCATAAQDLQHRMQPSITTQDARLERTDLSGMPVTRSTTILQTVEPSWDPHAEQAGTLGMLSDPDLRPEVQPSSPMEDQPAEAEGADTLGIIAAQNLQPETQSSISVQYNPPERTHPDERIQIGLQPSLTSGPEQPTHLFTVPPAAVNNLSHSSEPLIIEYERLKLCKAALNKGFEQKKSKIQAECNQEIEKVMKKYELLYQKEEQAYHHSDKCLDDMYMKVFLQQSLGENFRERFMKSAQERSASPTIWQAPQSFQQTLPRISVAQTTSLPVASPLGTRPPGLNTLHSAGPLQPSQAAHPSASEAVQPQSLYRSTPSPVSSMPLRNGGYRRAPAPHLQHLRMPAASAIARRDQQQLAAMSPGIASSSRQSAPGMLGSFASPASALAGVPLMSMASSSVQQAMASSSVQQAMPSSSNSLAALPASSLLPGSGAELMGSYVQSPSTIPVAMAVQQASSLTPGSGPELMGSYVQSPSTIPVAMAAPGFHHVLGGGPLNGAAGIQQTGVHLAGINQAAPEPTREAQALQLFQWQWPHAMAPPSLLQQILASSSNPHPGFAVSSTNRYLMAAQQAFIPNPALGNMAGTLNAASGVWQHGGALPAAASQHAPGPASSSVQPAARTGQQTGGAPGVAVAQGDAGGEVVCLSDDEE</sequence>
<keyword evidence="2" id="KW-0539">Nucleus</keyword>
<feature type="domain" description="Helicase C-terminal" evidence="4">
    <location>
        <begin position="477"/>
        <end position="640"/>
    </location>
</feature>
<feature type="compositionally biased region" description="Polar residues" evidence="3">
    <location>
        <begin position="1659"/>
        <end position="1678"/>
    </location>
</feature>
<dbReference type="GO" id="GO:0005634">
    <property type="term" value="C:nucleus"/>
    <property type="evidence" value="ECO:0007669"/>
    <property type="project" value="UniProtKB-SubCell"/>
</dbReference>
<evidence type="ECO:0000259" key="4">
    <source>
        <dbReference type="PROSITE" id="PS51194"/>
    </source>
</evidence>
<dbReference type="EMBL" id="CAXIPR030007060">
    <property type="protein sequence ID" value="CAM0153110.1"/>
    <property type="molecule type" value="Genomic_DNA"/>
</dbReference>
<feature type="region of interest" description="Disordered" evidence="3">
    <location>
        <begin position="1780"/>
        <end position="1851"/>
    </location>
</feature>
<evidence type="ECO:0000256" key="2">
    <source>
        <dbReference type="ARBA" id="ARBA00023242"/>
    </source>
</evidence>
<organism evidence="5 6">
    <name type="scientific">Urochloa decumbens</name>
    <dbReference type="NCBI Taxonomy" id="240449"/>
    <lineage>
        <taxon>Eukaryota</taxon>
        <taxon>Viridiplantae</taxon>
        <taxon>Streptophyta</taxon>
        <taxon>Embryophyta</taxon>
        <taxon>Tracheophyta</taxon>
        <taxon>Spermatophyta</taxon>
        <taxon>Magnoliopsida</taxon>
        <taxon>Liliopsida</taxon>
        <taxon>Poales</taxon>
        <taxon>Poaceae</taxon>
        <taxon>PACMAD clade</taxon>
        <taxon>Panicoideae</taxon>
        <taxon>Panicodae</taxon>
        <taxon>Paniceae</taxon>
        <taxon>Melinidinae</taxon>
        <taxon>Urochloa</taxon>
    </lineage>
</organism>
<dbReference type="Pfam" id="PF25029">
    <property type="entry name" value="MOM1"/>
    <property type="match status" value="1"/>
</dbReference>
<feature type="compositionally biased region" description="Low complexity" evidence="3">
    <location>
        <begin position="12"/>
        <end position="23"/>
    </location>
</feature>
<proteinExistence type="predicted"/>
<gene>
    <name evidence="5" type="ORF">URODEC1_LOCUS125864</name>
</gene>
<dbReference type="InterPro" id="IPR056882">
    <property type="entry name" value="MOM1_dom"/>
</dbReference>
<comment type="caution">
    <text evidence="5">The sequence shown here is derived from an EMBL/GenBank/DDBJ whole genome shotgun (WGS) entry which is preliminary data.</text>
</comment>
<feature type="compositionally biased region" description="Polar residues" evidence="3">
    <location>
        <begin position="1798"/>
        <end position="1808"/>
    </location>
</feature>
<evidence type="ECO:0000313" key="5">
    <source>
        <dbReference type="EMBL" id="CAM0153110.1"/>
    </source>
</evidence>
<feature type="region of interest" description="Disordered" evidence="3">
    <location>
        <begin position="1726"/>
        <end position="1745"/>
    </location>
</feature>
<dbReference type="Gene3D" id="3.40.50.10810">
    <property type="entry name" value="Tandem AAA-ATPase domain"/>
    <property type="match status" value="1"/>
</dbReference>
<dbReference type="SUPFAM" id="SSF52540">
    <property type="entry name" value="P-loop containing nucleoside triphosphate hydrolases"/>
    <property type="match status" value="2"/>
</dbReference>
<name>A0ABC9HE56_9POAL</name>
<feature type="compositionally biased region" description="Basic and acidic residues" evidence="3">
    <location>
        <begin position="1232"/>
        <end position="1247"/>
    </location>
</feature>
<comment type="subcellular location">
    <subcellularLocation>
        <location evidence="1">Nucleus</location>
    </subcellularLocation>
</comment>
<evidence type="ECO:0000313" key="6">
    <source>
        <dbReference type="Proteomes" id="UP001497457"/>
    </source>
</evidence>
<dbReference type="PANTHER" id="PTHR45623">
    <property type="entry name" value="CHROMODOMAIN-HELICASE-DNA-BINDING PROTEIN 3-RELATED-RELATED"/>
    <property type="match status" value="1"/>
</dbReference>
<feature type="compositionally biased region" description="Polar residues" evidence="3">
    <location>
        <begin position="1833"/>
        <end position="1851"/>
    </location>
</feature>
<feature type="compositionally biased region" description="Polar residues" evidence="3">
    <location>
        <begin position="1205"/>
        <end position="1216"/>
    </location>
</feature>
<feature type="region of interest" description="Disordered" evidence="3">
    <location>
        <begin position="2137"/>
        <end position="2198"/>
    </location>
</feature>
<protein>
    <recommendedName>
        <fullName evidence="4">Helicase C-terminal domain-containing protein</fullName>
    </recommendedName>
</protein>
<evidence type="ECO:0000256" key="1">
    <source>
        <dbReference type="ARBA" id="ARBA00004123"/>
    </source>
</evidence>
<dbReference type="PANTHER" id="PTHR45623:SF57">
    <property type="entry name" value="HELICASE C-TERMINAL DOMAIN-CONTAINING PROTEIN"/>
    <property type="match status" value="1"/>
</dbReference>
<dbReference type="InterPro" id="IPR038718">
    <property type="entry name" value="SNF2-like_sf"/>
</dbReference>
<evidence type="ECO:0000256" key="3">
    <source>
        <dbReference type="SAM" id="MobiDB-lite"/>
    </source>
</evidence>
<feature type="compositionally biased region" description="Polar residues" evidence="3">
    <location>
        <begin position="1466"/>
        <end position="1488"/>
    </location>
</feature>
<feature type="region of interest" description="Disordered" evidence="3">
    <location>
        <begin position="1"/>
        <end position="124"/>
    </location>
</feature>
<dbReference type="InterPro" id="IPR000330">
    <property type="entry name" value="SNF2_N"/>
</dbReference>
<dbReference type="Gene3D" id="3.40.50.300">
    <property type="entry name" value="P-loop containing nucleotide triphosphate hydrolases"/>
    <property type="match status" value="1"/>
</dbReference>
<keyword evidence="6" id="KW-1185">Reference proteome</keyword>
<dbReference type="InterPro" id="IPR001650">
    <property type="entry name" value="Helicase_C-like"/>
</dbReference>
<feature type="region of interest" description="Disordered" evidence="3">
    <location>
        <begin position="1919"/>
        <end position="1946"/>
    </location>
</feature>
<dbReference type="InterPro" id="IPR027417">
    <property type="entry name" value="P-loop_NTPase"/>
</dbReference>
<dbReference type="Proteomes" id="UP001497457">
    <property type="component" value="Unassembled WGS sequence"/>
</dbReference>
<reference evidence="5 6" key="1">
    <citation type="submission" date="2024-10" db="EMBL/GenBank/DDBJ databases">
        <authorList>
            <person name="Ryan C."/>
        </authorList>
    </citation>
    <scope>NUCLEOTIDE SEQUENCE [LARGE SCALE GENOMIC DNA]</scope>
</reference>
<accession>A0ABC9HE56</accession>
<feature type="region of interest" description="Disordered" evidence="3">
    <location>
        <begin position="2214"/>
        <end position="2237"/>
    </location>
</feature>
<feature type="region of interest" description="Disordered" evidence="3">
    <location>
        <begin position="2463"/>
        <end position="2498"/>
    </location>
</feature>